<reference evidence="4" key="1">
    <citation type="submission" date="2022-07" db="EMBL/GenBank/DDBJ databases">
        <title>Phylogenomic reconstructions and comparative analyses of Kickxellomycotina fungi.</title>
        <authorList>
            <person name="Reynolds N.K."/>
            <person name="Stajich J.E."/>
            <person name="Barry K."/>
            <person name="Grigoriev I.V."/>
            <person name="Crous P."/>
            <person name="Smith M.E."/>
        </authorList>
    </citation>
    <scope>NUCLEOTIDE SEQUENCE</scope>
    <source>
        <strain evidence="4">NRRL 3115</strain>
    </source>
</reference>
<feature type="compositionally biased region" description="Low complexity" evidence="1">
    <location>
        <begin position="965"/>
        <end position="981"/>
    </location>
</feature>
<evidence type="ECO:0000256" key="1">
    <source>
        <dbReference type="SAM" id="MobiDB-lite"/>
    </source>
</evidence>
<evidence type="ECO:0000313" key="4">
    <source>
        <dbReference type="EMBL" id="KAJ2681135.1"/>
    </source>
</evidence>
<feature type="signal peptide" evidence="3">
    <location>
        <begin position="1"/>
        <end position="22"/>
    </location>
</feature>
<sequence length="1240" mass="131398">MNLRRTRIALALFLFVGAVANANPVPQVNGGLDATEDIEPRSSEANQGSSILSTGASSVTQPSVTRNANNVSSNDEPSPASRATGPSSTANVASSTFEEDLPTGSASSNAAPAIIGSSATDNGNTSDNNTGSTFVHASLPGANMGAVGDSTNDASSNAKTFTDPDTFTLTQDDTATSETSNIPSEGNISSYHSTTSVFATSPDYDSSTFLTEPTIVFSSNAPSLDHAQTITTTTISTIDDTTAPIIDTTDGATSTIPPPTFTTDEPTIIDETTSTAPFPASTTDGTTIIDDATSTDITIPSTTFVDGTTAASPTFVEDIETSTHKQNYTPPPIAIDTTTYSTPFTDSTNESEAISSIFTPGTFTTPTTISISTTVSTNRLPPIISPISTLPRFNQEPTTSTYIQGTTSTPAAKLSDSFEISESTMLPTISEIASTESYTSASTTHKVPSDEQRTSVVAGSTTTAPPFEGSEPTSVQSTTAIPPTSEPISSYEGGKQSLSSDIETITQHTLPPLPSLSQNTNHLTNTFATITTLSTTSTTPFTYTPISTQPIGTKSETDKNTFTGSFMTTQEEQSTAQSSNDASDSPSFELSEVRTTNTRDSSQSKPILSSSGFFSLPTGSSILPEESATETATGITTNQESGADSTLEHTKPEFTWPEISWPEVSWPEVTWPEISWPSATHPEFSWPEITWPSATRPEFSWPEITWPSATRPEFSWPEITWPSATHPEFSWPEITWPDITWPERSTPTSNFDSDGGSIAPSAASSNFWTIIETPTEPLSFNSLGDDTALTSQHTHKTDFDSTWFVLPTASSNPWQETSADEDGTTDVLSTGRSSTSYLPEPSSEVPGTTGTLSDTYTTPLAPTTEVTSEYPEPTSATSKHPETTSATSEYSESTQVSSKEPPTATETSKTFIHTTSTSANTSTGTEADTETETNSASESKHTVQTSTSQAEASTPTTAISISVAPTTTPMPTTPSTTTSTSKAVIDVPTSVDFSRLTAEPSTTASASDSSASSVTLPQVIYNPLSPSCSQCLKVTLRILAPYENLFGSNNYLASQAFNAIPDLVAQALEINTNRVTASMIFATQDAVATINSRRSLMKRGSEPSEPHYYISVSITKDSMAMNPKSELQLLATTLSTQVRDATSALHTINVWGELIDKSYMQVTSNLDNLNGVAEVAPNSPGQVISPFKGDSKSNSRSKWIGIGVGVSCAVVIGACIILVHYRRRRAMLKRQVRQNFVTIS</sequence>
<accession>A0A9W8GCT7</accession>
<feature type="compositionally biased region" description="Polar residues" evidence="1">
    <location>
        <begin position="454"/>
        <end position="464"/>
    </location>
</feature>
<dbReference type="AlphaFoldDB" id="A0A9W8GCT7"/>
<keyword evidence="2" id="KW-0812">Transmembrane</keyword>
<feature type="compositionally biased region" description="Polar residues" evidence="1">
    <location>
        <begin position="43"/>
        <end position="76"/>
    </location>
</feature>
<feature type="region of interest" description="Disordered" evidence="1">
    <location>
        <begin position="569"/>
        <end position="612"/>
    </location>
</feature>
<evidence type="ECO:0000313" key="5">
    <source>
        <dbReference type="Proteomes" id="UP001151518"/>
    </source>
</evidence>
<gene>
    <name evidence="4" type="ORF">GGI25_000090</name>
</gene>
<dbReference type="OrthoDB" id="5596763at2759"/>
<feature type="region of interest" description="Disordered" evidence="1">
    <location>
        <begin position="627"/>
        <end position="648"/>
    </location>
</feature>
<keyword evidence="2" id="KW-0472">Membrane</keyword>
<feature type="compositionally biased region" description="Polar residues" evidence="1">
    <location>
        <begin position="471"/>
        <end position="488"/>
    </location>
</feature>
<name>A0A9W8GCT7_9FUNG</name>
<feature type="compositionally biased region" description="Polar residues" evidence="1">
    <location>
        <begin position="895"/>
        <end position="913"/>
    </location>
</feature>
<feature type="chain" id="PRO_5040780848" evidence="3">
    <location>
        <begin position="23"/>
        <end position="1240"/>
    </location>
</feature>
<feature type="compositionally biased region" description="Low complexity" evidence="1">
    <location>
        <begin position="883"/>
        <end position="894"/>
    </location>
</feature>
<feature type="compositionally biased region" description="Low complexity" evidence="1">
    <location>
        <begin position="914"/>
        <end position="925"/>
    </location>
</feature>
<feature type="compositionally biased region" description="Polar residues" evidence="1">
    <location>
        <begin position="629"/>
        <end position="644"/>
    </location>
</feature>
<keyword evidence="3" id="KW-0732">Signal</keyword>
<protein>
    <submittedName>
        <fullName evidence="4">Uncharacterized protein</fullName>
    </submittedName>
</protein>
<feature type="compositionally biased region" description="Low complexity" evidence="1">
    <location>
        <begin position="848"/>
        <end position="858"/>
    </location>
</feature>
<feature type="compositionally biased region" description="Low complexity" evidence="1">
    <location>
        <begin position="117"/>
        <end position="133"/>
    </location>
</feature>
<feature type="region of interest" description="Disordered" evidence="1">
    <location>
        <begin position="437"/>
        <end position="495"/>
    </location>
</feature>
<keyword evidence="2" id="KW-1133">Transmembrane helix</keyword>
<feature type="region of interest" description="Disordered" evidence="1">
    <location>
        <begin position="31"/>
        <end position="190"/>
    </location>
</feature>
<comment type="caution">
    <text evidence="4">The sequence shown here is derived from an EMBL/GenBank/DDBJ whole genome shotgun (WGS) entry which is preliminary data.</text>
</comment>
<evidence type="ECO:0000256" key="2">
    <source>
        <dbReference type="SAM" id="Phobius"/>
    </source>
</evidence>
<feature type="compositionally biased region" description="Polar residues" evidence="1">
    <location>
        <begin position="84"/>
        <end position="96"/>
    </location>
</feature>
<feature type="region of interest" description="Disordered" evidence="1">
    <location>
        <begin position="246"/>
        <end position="267"/>
    </location>
</feature>
<feature type="compositionally biased region" description="Polar residues" evidence="1">
    <location>
        <begin position="149"/>
        <end position="190"/>
    </location>
</feature>
<dbReference type="Proteomes" id="UP001151518">
    <property type="component" value="Unassembled WGS sequence"/>
</dbReference>
<feature type="compositionally biased region" description="Polar residues" evidence="1">
    <location>
        <begin position="932"/>
        <end position="964"/>
    </location>
</feature>
<feature type="region of interest" description="Disordered" evidence="1">
    <location>
        <begin position="811"/>
        <end position="983"/>
    </location>
</feature>
<organism evidence="4 5">
    <name type="scientific">Coemansia spiralis</name>
    <dbReference type="NCBI Taxonomy" id="417178"/>
    <lineage>
        <taxon>Eukaryota</taxon>
        <taxon>Fungi</taxon>
        <taxon>Fungi incertae sedis</taxon>
        <taxon>Zoopagomycota</taxon>
        <taxon>Kickxellomycotina</taxon>
        <taxon>Kickxellomycetes</taxon>
        <taxon>Kickxellales</taxon>
        <taxon>Kickxellaceae</taxon>
        <taxon>Coemansia</taxon>
    </lineage>
</organism>
<evidence type="ECO:0000256" key="3">
    <source>
        <dbReference type="SAM" id="SignalP"/>
    </source>
</evidence>
<feature type="compositionally biased region" description="Polar residues" evidence="1">
    <location>
        <begin position="826"/>
        <end position="837"/>
    </location>
</feature>
<dbReference type="EMBL" id="JANBTW010000001">
    <property type="protein sequence ID" value="KAJ2681135.1"/>
    <property type="molecule type" value="Genomic_DNA"/>
</dbReference>
<proteinExistence type="predicted"/>
<feature type="transmembrane region" description="Helical" evidence="2">
    <location>
        <begin position="1199"/>
        <end position="1221"/>
    </location>
</feature>